<dbReference type="PANTHER" id="PTHR10559:SF18">
    <property type="entry name" value="TRANSCOBALAMIN II"/>
    <property type="match status" value="1"/>
</dbReference>
<feature type="chain" id="PRO_5034774593" description="DUF4430 domain-containing protein" evidence="1">
    <location>
        <begin position="22"/>
        <end position="139"/>
    </location>
</feature>
<reference evidence="2" key="3">
    <citation type="submission" date="2025-09" db="UniProtKB">
        <authorList>
            <consortium name="Ensembl"/>
        </authorList>
    </citation>
    <scope>IDENTIFICATION</scope>
</reference>
<dbReference type="GO" id="GO:0015889">
    <property type="term" value="P:cobalamin transport"/>
    <property type="evidence" value="ECO:0007669"/>
    <property type="project" value="TreeGrafter"/>
</dbReference>
<dbReference type="GO" id="GO:0031419">
    <property type="term" value="F:cobalamin binding"/>
    <property type="evidence" value="ECO:0007669"/>
    <property type="project" value="TreeGrafter"/>
</dbReference>
<dbReference type="AlphaFoldDB" id="A0A8C5ELR1"/>
<dbReference type="InterPro" id="IPR051588">
    <property type="entry name" value="Cobalamin_Transport"/>
</dbReference>
<evidence type="ECO:0000313" key="2">
    <source>
        <dbReference type="Ensembl" id="ENSGWIP00000022996.1"/>
    </source>
</evidence>
<sequence length="139" mass="15158">MALNVVLSVGVLLLFTPGSRSSEGGTLVPISLTVENDLLNLTPESHTLSVVEGGVLLGALRRLQETQNYFTFTVKENPDFGVWLDSVNGVAGNDVDGTYWELLTESSGEYTRLEVGVGCYVPKPGEHIILRFTSWKTQQ</sequence>
<name>A0A8C5ELR1_GOUWI</name>
<evidence type="ECO:0000313" key="3">
    <source>
        <dbReference type="Proteomes" id="UP000694680"/>
    </source>
</evidence>
<proteinExistence type="predicted"/>
<organism evidence="2 3">
    <name type="scientific">Gouania willdenowi</name>
    <name type="common">Blunt-snouted clingfish</name>
    <name type="synonym">Lepadogaster willdenowi</name>
    <dbReference type="NCBI Taxonomy" id="441366"/>
    <lineage>
        <taxon>Eukaryota</taxon>
        <taxon>Metazoa</taxon>
        <taxon>Chordata</taxon>
        <taxon>Craniata</taxon>
        <taxon>Vertebrata</taxon>
        <taxon>Euteleostomi</taxon>
        <taxon>Actinopterygii</taxon>
        <taxon>Neopterygii</taxon>
        <taxon>Teleostei</taxon>
        <taxon>Neoteleostei</taxon>
        <taxon>Acanthomorphata</taxon>
        <taxon>Ovalentaria</taxon>
        <taxon>Blenniimorphae</taxon>
        <taxon>Blenniiformes</taxon>
        <taxon>Gobiesocoidei</taxon>
        <taxon>Gobiesocidae</taxon>
        <taxon>Gobiesocinae</taxon>
        <taxon>Gouania</taxon>
    </lineage>
</organism>
<protein>
    <recommendedName>
        <fullName evidence="4">DUF4430 domain-containing protein</fullName>
    </recommendedName>
</protein>
<reference evidence="2" key="2">
    <citation type="submission" date="2025-08" db="UniProtKB">
        <authorList>
            <consortium name="Ensembl"/>
        </authorList>
    </citation>
    <scope>IDENTIFICATION</scope>
</reference>
<evidence type="ECO:0008006" key="4">
    <source>
        <dbReference type="Google" id="ProtNLM"/>
    </source>
</evidence>
<keyword evidence="1" id="KW-0732">Signal</keyword>
<dbReference type="Proteomes" id="UP000694680">
    <property type="component" value="Chromosome 14"/>
</dbReference>
<reference evidence="2" key="1">
    <citation type="submission" date="2020-06" db="EMBL/GenBank/DDBJ databases">
        <authorList>
            <consortium name="Wellcome Sanger Institute Data Sharing"/>
        </authorList>
    </citation>
    <scope>NUCLEOTIDE SEQUENCE [LARGE SCALE GENOMIC DNA]</scope>
</reference>
<dbReference type="PANTHER" id="PTHR10559">
    <property type="entry name" value="TRANSCOBALAMIN-1/GASTRIC INTRINSIC FACTOR"/>
    <property type="match status" value="1"/>
</dbReference>
<dbReference type="Ensembl" id="ENSGWIT00000025200.1">
    <property type="protein sequence ID" value="ENSGWIP00000022996.1"/>
    <property type="gene ID" value="ENSGWIG00000012304.1"/>
</dbReference>
<accession>A0A8C5ELR1</accession>
<evidence type="ECO:0000256" key="1">
    <source>
        <dbReference type="SAM" id="SignalP"/>
    </source>
</evidence>
<keyword evidence="3" id="KW-1185">Reference proteome</keyword>
<dbReference type="GO" id="GO:0005615">
    <property type="term" value="C:extracellular space"/>
    <property type="evidence" value="ECO:0007669"/>
    <property type="project" value="TreeGrafter"/>
</dbReference>
<dbReference type="Gene3D" id="2.170.130.30">
    <property type="match status" value="1"/>
</dbReference>
<feature type="signal peptide" evidence="1">
    <location>
        <begin position="1"/>
        <end position="21"/>
    </location>
</feature>